<keyword evidence="2" id="KW-0547">Nucleotide-binding</keyword>
<keyword evidence="6" id="KW-0808">Transferase</keyword>
<dbReference type="Proteomes" id="UP000092993">
    <property type="component" value="Unassembled WGS sequence"/>
</dbReference>
<name>A0A1C7MPZ5_GRIFR</name>
<evidence type="ECO:0000256" key="2">
    <source>
        <dbReference type="PROSITE-ProRule" id="PRU10141"/>
    </source>
</evidence>
<dbReference type="AlphaFoldDB" id="A0A1C7MPZ5"/>
<evidence type="ECO:0000259" key="4">
    <source>
        <dbReference type="PROSITE" id="PS50006"/>
    </source>
</evidence>
<dbReference type="Pfam" id="PF00069">
    <property type="entry name" value="Pkinase"/>
    <property type="match status" value="1"/>
</dbReference>
<dbReference type="PROSITE" id="PS50011">
    <property type="entry name" value="PROTEIN_KINASE_DOM"/>
    <property type="match status" value="1"/>
</dbReference>
<evidence type="ECO:0000256" key="3">
    <source>
        <dbReference type="SAM" id="MobiDB-lite"/>
    </source>
</evidence>
<gene>
    <name evidence="6" type="primary">fhkE</name>
    <name evidence="6" type="ORF">A0H81_03650</name>
</gene>
<dbReference type="InterPro" id="IPR000719">
    <property type="entry name" value="Prot_kinase_dom"/>
</dbReference>
<evidence type="ECO:0000259" key="5">
    <source>
        <dbReference type="PROSITE" id="PS50011"/>
    </source>
</evidence>
<comment type="similarity">
    <text evidence="1">Belongs to the protein kinase superfamily. CAMK Ser/Thr protein kinase family. CHEK2 subfamily.</text>
</comment>
<keyword evidence="2" id="KW-0067">ATP-binding</keyword>
<evidence type="ECO:0000313" key="6">
    <source>
        <dbReference type="EMBL" id="OBZ77004.1"/>
    </source>
</evidence>
<dbReference type="PROSITE" id="PS50006">
    <property type="entry name" value="FHA_DOMAIN"/>
    <property type="match status" value="1"/>
</dbReference>
<feature type="region of interest" description="Disordered" evidence="3">
    <location>
        <begin position="1"/>
        <end position="30"/>
    </location>
</feature>
<organism evidence="6 7">
    <name type="scientific">Grifola frondosa</name>
    <name type="common">Maitake</name>
    <name type="synonym">Polyporus frondosus</name>
    <dbReference type="NCBI Taxonomy" id="5627"/>
    <lineage>
        <taxon>Eukaryota</taxon>
        <taxon>Fungi</taxon>
        <taxon>Dikarya</taxon>
        <taxon>Basidiomycota</taxon>
        <taxon>Agaricomycotina</taxon>
        <taxon>Agaricomycetes</taxon>
        <taxon>Polyporales</taxon>
        <taxon>Grifolaceae</taxon>
        <taxon>Grifola</taxon>
    </lineage>
</organism>
<accession>A0A1C7MPZ5</accession>
<dbReference type="PROSITE" id="PS00107">
    <property type="entry name" value="PROTEIN_KINASE_ATP"/>
    <property type="match status" value="1"/>
</dbReference>
<feature type="binding site" evidence="2">
    <location>
        <position position="188"/>
    </location>
    <ligand>
        <name>ATP</name>
        <dbReference type="ChEBI" id="CHEBI:30616"/>
    </ligand>
</feature>
<feature type="domain" description="FHA" evidence="4">
    <location>
        <begin position="56"/>
        <end position="112"/>
    </location>
</feature>
<proteinExistence type="inferred from homology"/>
<comment type="caution">
    <text evidence="6">The sequence shown here is derived from an EMBL/GenBank/DDBJ whole genome shotgun (WGS) entry which is preliminary data.</text>
</comment>
<dbReference type="PANTHER" id="PTHR24347">
    <property type="entry name" value="SERINE/THREONINE-PROTEIN KINASE"/>
    <property type="match status" value="1"/>
</dbReference>
<dbReference type="InterPro" id="IPR000253">
    <property type="entry name" value="FHA_dom"/>
</dbReference>
<evidence type="ECO:0000256" key="1">
    <source>
        <dbReference type="ARBA" id="ARBA00005575"/>
    </source>
</evidence>
<dbReference type="STRING" id="5627.A0A1C7MPZ5"/>
<dbReference type="GO" id="GO:0004672">
    <property type="term" value="F:protein kinase activity"/>
    <property type="evidence" value="ECO:0007669"/>
    <property type="project" value="InterPro"/>
</dbReference>
<dbReference type="Pfam" id="PF00498">
    <property type="entry name" value="FHA"/>
    <property type="match status" value="1"/>
</dbReference>
<protein>
    <submittedName>
        <fullName evidence="6">Putative serine/threonine-protein kinase fhkE</fullName>
    </submittedName>
</protein>
<sequence length="404" mass="45138">MIDTPSGASSIDGEQQTQLEESDQANNSTNDSRWGILIPFSSRGSRVDFEKKFRNYKLGRAHIEDQDFITLRGTKISSLHCEIAWDGVDSPSSVVTVTDYSRNGTYINRVCIGNGKQARLCHGDEIVFGSYTNSETEEYCFLYRHSAACSPHNGFLRDYRVCGEIGKGGYGTVVKAYHHMERLWYAVKIIPPDSARDGSASSKNILITREIRIMEQLKHANICRLKETFFERDGVNPFILNGEQMDLRAIICNRRVDWKVLHESGVSSDAEDFTRRLLEVNSEERMTFSMAQKHPWLVQVSQARDLRAVASQSSALALNPSALNGSIFAALGPASAHQSQASTLMYIPGAFYNSSLVFHGEGEVSPQPDTNEETAVGLLLQSGGGNEGERKRMVTFISKYRYFM</sequence>
<dbReference type="OrthoDB" id="10252171at2759"/>
<dbReference type="InterPro" id="IPR008984">
    <property type="entry name" value="SMAD_FHA_dom_sf"/>
</dbReference>
<dbReference type="Gene3D" id="3.30.200.20">
    <property type="entry name" value="Phosphorylase Kinase, domain 1"/>
    <property type="match status" value="1"/>
</dbReference>
<dbReference type="SMART" id="SM00220">
    <property type="entry name" value="S_TKc"/>
    <property type="match status" value="1"/>
</dbReference>
<keyword evidence="7" id="KW-1185">Reference proteome</keyword>
<feature type="domain" description="Protein kinase" evidence="5">
    <location>
        <begin position="159"/>
        <end position="404"/>
    </location>
</feature>
<dbReference type="SUPFAM" id="SSF56112">
    <property type="entry name" value="Protein kinase-like (PK-like)"/>
    <property type="match status" value="2"/>
</dbReference>
<keyword evidence="6" id="KW-0418">Kinase</keyword>
<dbReference type="InterPro" id="IPR017441">
    <property type="entry name" value="Protein_kinase_ATP_BS"/>
</dbReference>
<dbReference type="GO" id="GO:0005524">
    <property type="term" value="F:ATP binding"/>
    <property type="evidence" value="ECO:0007669"/>
    <property type="project" value="UniProtKB-UniRule"/>
</dbReference>
<dbReference type="Gene3D" id="1.10.510.10">
    <property type="entry name" value="Transferase(Phosphotransferase) domain 1"/>
    <property type="match status" value="1"/>
</dbReference>
<reference evidence="6 7" key="1">
    <citation type="submission" date="2016-03" db="EMBL/GenBank/DDBJ databases">
        <title>Whole genome sequencing of Grifola frondosa 9006-11.</title>
        <authorList>
            <person name="Min B."/>
            <person name="Park H."/>
            <person name="Kim J.-G."/>
            <person name="Cho H."/>
            <person name="Oh Y.-L."/>
            <person name="Kong W.-S."/>
            <person name="Choi I.-G."/>
        </authorList>
    </citation>
    <scope>NUCLEOTIDE SEQUENCE [LARGE SCALE GENOMIC DNA]</scope>
    <source>
        <strain evidence="6 7">9006-11</strain>
    </source>
</reference>
<evidence type="ECO:0000313" key="7">
    <source>
        <dbReference type="Proteomes" id="UP000092993"/>
    </source>
</evidence>
<dbReference type="Gene3D" id="2.60.200.20">
    <property type="match status" value="1"/>
</dbReference>
<dbReference type="InterPro" id="IPR011009">
    <property type="entry name" value="Kinase-like_dom_sf"/>
</dbReference>
<dbReference type="SUPFAM" id="SSF49879">
    <property type="entry name" value="SMAD/FHA domain"/>
    <property type="match status" value="1"/>
</dbReference>
<dbReference type="EMBL" id="LUGG01000003">
    <property type="protein sequence ID" value="OBZ77004.1"/>
    <property type="molecule type" value="Genomic_DNA"/>
</dbReference>